<gene>
    <name evidence="2" type="ORF">CALCODRAFT_302402</name>
</gene>
<dbReference type="AlphaFoldDB" id="A0A165FIY4"/>
<evidence type="ECO:0000313" key="3">
    <source>
        <dbReference type="Proteomes" id="UP000076842"/>
    </source>
</evidence>
<proteinExistence type="predicted"/>
<accession>A0A165FIY4</accession>
<dbReference type="EMBL" id="KV423972">
    <property type="protein sequence ID" value="KZT56816.1"/>
    <property type="molecule type" value="Genomic_DNA"/>
</dbReference>
<protein>
    <submittedName>
        <fullName evidence="2">Uncharacterized protein</fullName>
    </submittedName>
</protein>
<dbReference type="Proteomes" id="UP000076842">
    <property type="component" value="Unassembled WGS sequence"/>
</dbReference>
<keyword evidence="3" id="KW-1185">Reference proteome</keyword>
<dbReference type="InParanoid" id="A0A165FIY4"/>
<feature type="region of interest" description="Disordered" evidence="1">
    <location>
        <begin position="164"/>
        <end position="248"/>
    </location>
</feature>
<feature type="compositionally biased region" description="Acidic residues" evidence="1">
    <location>
        <begin position="239"/>
        <end position="248"/>
    </location>
</feature>
<feature type="region of interest" description="Disordered" evidence="1">
    <location>
        <begin position="78"/>
        <end position="146"/>
    </location>
</feature>
<feature type="compositionally biased region" description="Pro residues" evidence="1">
    <location>
        <begin position="168"/>
        <end position="181"/>
    </location>
</feature>
<evidence type="ECO:0000313" key="2">
    <source>
        <dbReference type="EMBL" id="KZT56816.1"/>
    </source>
</evidence>
<evidence type="ECO:0000256" key="1">
    <source>
        <dbReference type="SAM" id="MobiDB-lite"/>
    </source>
</evidence>
<sequence length="248" mass="26604">MVSPAESMGYSALFTAGLANCATPRAALDHPLPPTPRFNLADRRRTPPPTPLIIPPLPPVPVLPARGLTTMPARATHSHFAAGRKSARGSVSRRRSIARSPQAALKSPGWKEARRELHVRRARDRESGENWAGAVAGGGRKDEGTGRLWTAPVTAFTRLRQRTLPLTGPSPPPSKPLPALPPSAFLEPVTHSRSPSPSARSLKGVLTHLASLGGRGERERKPLSPIDIPPPMKSFFLMDEGEDEGIVV</sequence>
<name>A0A165FIY4_9BASI</name>
<organism evidence="2 3">
    <name type="scientific">Calocera cornea HHB12733</name>
    <dbReference type="NCBI Taxonomy" id="1353952"/>
    <lineage>
        <taxon>Eukaryota</taxon>
        <taxon>Fungi</taxon>
        <taxon>Dikarya</taxon>
        <taxon>Basidiomycota</taxon>
        <taxon>Agaricomycotina</taxon>
        <taxon>Dacrymycetes</taxon>
        <taxon>Dacrymycetales</taxon>
        <taxon>Dacrymycetaceae</taxon>
        <taxon>Calocera</taxon>
    </lineage>
</organism>
<dbReference type="OrthoDB" id="10632533at2759"/>
<feature type="compositionally biased region" description="Basic residues" evidence="1">
    <location>
        <begin position="85"/>
        <end position="97"/>
    </location>
</feature>
<reference evidence="2 3" key="1">
    <citation type="journal article" date="2016" name="Mol. Biol. Evol.">
        <title>Comparative Genomics of Early-Diverging Mushroom-Forming Fungi Provides Insights into the Origins of Lignocellulose Decay Capabilities.</title>
        <authorList>
            <person name="Nagy L.G."/>
            <person name="Riley R."/>
            <person name="Tritt A."/>
            <person name="Adam C."/>
            <person name="Daum C."/>
            <person name="Floudas D."/>
            <person name="Sun H."/>
            <person name="Yadav J.S."/>
            <person name="Pangilinan J."/>
            <person name="Larsson K.H."/>
            <person name="Matsuura K."/>
            <person name="Barry K."/>
            <person name="Labutti K."/>
            <person name="Kuo R."/>
            <person name="Ohm R.A."/>
            <person name="Bhattacharya S.S."/>
            <person name="Shirouzu T."/>
            <person name="Yoshinaga Y."/>
            <person name="Martin F.M."/>
            <person name="Grigoriev I.V."/>
            <person name="Hibbett D.S."/>
        </authorList>
    </citation>
    <scope>NUCLEOTIDE SEQUENCE [LARGE SCALE GENOMIC DNA]</scope>
    <source>
        <strain evidence="2 3">HHB12733</strain>
    </source>
</reference>